<keyword evidence="2" id="KW-1185">Reference proteome</keyword>
<keyword evidence="1" id="KW-0489">Methyltransferase</keyword>
<dbReference type="Gene3D" id="3.40.50.150">
    <property type="entry name" value="Vaccinia Virus protein VP39"/>
    <property type="match status" value="1"/>
</dbReference>
<reference evidence="1" key="2">
    <citation type="submission" date="2020-09" db="EMBL/GenBank/DDBJ databases">
        <authorList>
            <person name="Sun Q."/>
            <person name="Zhou Y."/>
        </authorList>
    </citation>
    <scope>NUCLEOTIDE SEQUENCE</scope>
    <source>
        <strain evidence="1">CGMCC 1.12754</strain>
    </source>
</reference>
<dbReference type="RefSeq" id="WP_188453637.1">
    <property type="nucleotide sequence ID" value="NZ_BMFR01000001.1"/>
</dbReference>
<sequence length="239" mass="27306">MSNNFKLSKRLTRVAAYLPAGALFADIGSDHAYLPCYVCLLDNNAKAIAGEVNAGPYDSARETVNHYKLTQRIDVRLGNGLEVVKQGEIKQLVIAGMGGSLIRSILEDGEDKFDCIERIITQPNVDAKNVRSWMMKNNYTITSEEVIEENGHFYEIIVGDVNTSGNISRLTDKKLFFGPLLLQNKTNAFYRKWEREQNKLQFVIEQLKQAKIPNDVKLEKFQTELEWIREELQDDKYNP</sequence>
<dbReference type="PANTHER" id="PTHR38451:SF1">
    <property type="entry name" value="TRNA (ADENINE(22)-N(1))-METHYLTRANSFERASE"/>
    <property type="match status" value="1"/>
</dbReference>
<name>A0A917H0I9_9BACI</name>
<dbReference type="InterPro" id="IPR006901">
    <property type="entry name" value="TrmK"/>
</dbReference>
<organism evidence="1 2">
    <name type="scientific">Virgibacillus oceani</name>
    <dbReference type="NCBI Taxonomy" id="1479511"/>
    <lineage>
        <taxon>Bacteria</taxon>
        <taxon>Bacillati</taxon>
        <taxon>Bacillota</taxon>
        <taxon>Bacilli</taxon>
        <taxon>Bacillales</taxon>
        <taxon>Bacillaceae</taxon>
        <taxon>Virgibacillus</taxon>
    </lineage>
</organism>
<comment type="caution">
    <text evidence="1">The sequence shown here is derived from an EMBL/GenBank/DDBJ whole genome shotgun (WGS) entry which is preliminary data.</text>
</comment>
<proteinExistence type="predicted"/>
<dbReference type="Pfam" id="PF04816">
    <property type="entry name" value="TrmK"/>
    <property type="match status" value="1"/>
</dbReference>
<dbReference type="InterPro" id="IPR029063">
    <property type="entry name" value="SAM-dependent_MTases_sf"/>
</dbReference>
<gene>
    <name evidence="1" type="ORF">GCM10011398_03660</name>
</gene>
<dbReference type="PIRSF" id="PIRSF018637">
    <property type="entry name" value="TrmK"/>
    <property type="match status" value="1"/>
</dbReference>
<dbReference type="GO" id="GO:0032259">
    <property type="term" value="P:methylation"/>
    <property type="evidence" value="ECO:0007669"/>
    <property type="project" value="UniProtKB-KW"/>
</dbReference>
<dbReference type="GO" id="GO:0160105">
    <property type="term" value="F:tRNA (adenine(22)-N1)-methyltransferase activity"/>
    <property type="evidence" value="ECO:0007669"/>
    <property type="project" value="InterPro"/>
</dbReference>
<dbReference type="EMBL" id="BMFR01000001">
    <property type="protein sequence ID" value="GGG63499.1"/>
    <property type="molecule type" value="Genomic_DNA"/>
</dbReference>
<dbReference type="Proteomes" id="UP000622860">
    <property type="component" value="Unassembled WGS sequence"/>
</dbReference>
<dbReference type="Gene3D" id="1.10.287.1890">
    <property type="match status" value="1"/>
</dbReference>
<accession>A0A917H0I9</accession>
<evidence type="ECO:0000313" key="2">
    <source>
        <dbReference type="Proteomes" id="UP000622860"/>
    </source>
</evidence>
<dbReference type="PANTHER" id="PTHR38451">
    <property type="entry name" value="TRNA (ADENINE(22)-N(1))-METHYLTRANSFERASE"/>
    <property type="match status" value="1"/>
</dbReference>
<reference evidence="1" key="1">
    <citation type="journal article" date="2014" name="Int. J. Syst. Evol. Microbiol.">
        <title>Complete genome sequence of Corynebacterium casei LMG S-19264T (=DSM 44701T), isolated from a smear-ripened cheese.</title>
        <authorList>
            <consortium name="US DOE Joint Genome Institute (JGI-PGF)"/>
            <person name="Walter F."/>
            <person name="Albersmeier A."/>
            <person name="Kalinowski J."/>
            <person name="Ruckert C."/>
        </authorList>
    </citation>
    <scope>NUCLEOTIDE SEQUENCE</scope>
    <source>
        <strain evidence="1">CGMCC 1.12754</strain>
    </source>
</reference>
<dbReference type="SUPFAM" id="SSF53335">
    <property type="entry name" value="S-adenosyl-L-methionine-dependent methyltransferases"/>
    <property type="match status" value="1"/>
</dbReference>
<keyword evidence="1" id="KW-0808">Transferase</keyword>
<dbReference type="AlphaFoldDB" id="A0A917H0I9"/>
<protein>
    <submittedName>
        <fullName evidence="1">SAM-dependent methyltransferase</fullName>
    </submittedName>
</protein>
<evidence type="ECO:0000313" key="1">
    <source>
        <dbReference type="EMBL" id="GGG63499.1"/>
    </source>
</evidence>